<organism evidence="4 5">
    <name type="scientific">Emergencia timonensis</name>
    <dbReference type="NCBI Taxonomy" id="1776384"/>
    <lineage>
        <taxon>Bacteria</taxon>
        <taxon>Bacillati</taxon>
        <taxon>Bacillota</taxon>
        <taxon>Clostridia</taxon>
        <taxon>Peptostreptococcales</taxon>
        <taxon>Anaerovoracaceae</taxon>
        <taxon>Emergencia</taxon>
    </lineage>
</organism>
<dbReference type="SMART" id="SM00903">
    <property type="entry name" value="Flavin_Reduct"/>
    <property type="match status" value="1"/>
</dbReference>
<protein>
    <submittedName>
        <fullName evidence="4">Flavin reductase</fullName>
    </submittedName>
</protein>
<dbReference type="Proteomes" id="UP000284841">
    <property type="component" value="Unassembled WGS sequence"/>
</dbReference>
<dbReference type="GO" id="GO:0010181">
    <property type="term" value="F:FMN binding"/>
    <property type="evidence" value="ECO:0007669"/>
    <property type="project" value="InterPro"/>
</dbReference>
<dbReference type="AlphaFoldDB" id="A0A415E0Z9"/>
<name>A0A415E0Z9_9FIRM</name>
<dbReference type="Gene3D" id="2.30.110.10">
    <property type="entry name" value="Electron Transport, Fmn-binding Protein, Chain A"/>
    <property type="match status" value="1"/>
</dbReference>
<evidence type="ECO:0000259" key="3">
    <source>
        <dbReference type="PROSITE" id="PS50903"/>
    </source>
</evidence>
<evidence type="ECO:0000313" key="4">
    <source>
        <dbReference type="EMBL" id="RHJ87263.1"/>
    </source>
</evidence>
<dbReference type="InterPro" id="IPR048574">
    <property type="entry name" value="RUBY_RBDX"/>
</dbReference>
<dbReference type="PROSITE" id="PS50903">
    <property type="entry name" value="RUBREDOXIN_LIKE"/>
    <property type="match status" value="1"/>
</dbReference>
<comment type="caution">
    <text evidence="4">The sequence shown here is derived from an EMBL/GenBank/DDBJ whole genome shotgun (WGS) entry which is preliminary data.</text>
</comment>
<dbReference type="OrthoDB" id="9799749at2"/>
<dbReference type="Pfam" id="PF01613">
    <property type="entry name" value="Flavin_Reduct"/>
    <property type="match status" value="1"/>
</dbReference>
<keyword evidence="2" id="KW-0560">Oxidoreductase</keyword>
<accession>A0A415E0Z9</accession>
<comment type="cofactor">
    <cofactor evidence="1">
        <name>Fe(3+)</name>
        <dbReference type="ChEBI" id="CHEBI:29034"/>
    </cofactor>
</comment>
<dbReference type="InterPro" id="IPR024934">
    <property type="entry name" value="Rubredoxin-like_dom"/>
</dbReference>
<dbReference type="PANTHER" id="PTHR30466:SF1">
    <property type="entry name" value="FMN REDUCTASE (NADH) RUTF"/>
    <property type="match status" value="1"/>
</dbReference>
<reference evidence="4 5" key="1">
    <citation type="submission" date="2018-08" db="EMBL/GenBank/DDBJ databases">
        <title>A genome reference for cultivated species of the human gut microbiota.</title>
        <authorList>
            <person name="Zou Y."/>
            <person name="Xue W."/>
            <person name="Luo G."/>
        </authorList>
    </citation>
    <scope>NUCLEOTIDE SEQUENCE [LARGE SCALE GENOMIC DNA]</scope>
    <source>
        <strain evidence="4 5">AM07-24</strain>
    </source>
</reference>
<dbReference type="InterPro" id="IPR002563">
    <property type="entry name" value="Flavin_Rdtase-like_dom"/>
</dbReference>
<dbReference type="STRING" id="1776384.GCA_900086585_00733"/>
<evidence type="ECO:0000256" key="2">
    <source>
        <dbReference type="ARBA" id="ARBA00023002"/>
    </source>
</evidence>
<dbReference type="SUPFAM" id="SSF57802">
    <property type="entry name" value="Rubredoxin-like"/>
    <property type="match status" value="1"/>
</dbReference>
<evidence type="ECO:0000313" key="5">
    <source>
        <dbReference type="Proteomes" id="UP000284841"/>
    </source>
</evidence>
<dbReference type="SUPFAM" id="SSF50475">
    <property type="entry name" value="FMN-binding split barrel"/>
    <property type="match status" value="1"/>
</dbReference>
<dbReference type="EMBL" id="QRMS01000003">
    <property type="protein sequence ID" value="RHJ87263.1"/>
    <property type="molecule type" value="Genomic_DNA"/>
</dbReference>
<evidence type="ECO:0000256" key="1">
    <source>
        <dbReference type="ARBA" id="ARBA00001965"/>
    </source>
</evidence>
<dbReference type="GO" id="GO:0005506">
    <property type="term" value="F:iron ion binding"/>
    <property type="evidence" value="ECO:0007669"/>
    <property type="project" value="InterPro"/>
</dbReference>
<dbReference type="Pfam" id="PF21349">
    <property type="entry name" value="RUBY_RBDX"/>
    <property type="match status" value="1"/>
</dbReference>
<gene>
    <name evidence="4" type="ORF">DW099_11215</name>
</gene>
<proteinExistence type="predicted"/>
<dbReference type="GO" id="GO:0042602">
    <property type="term" value="F:riboflavin reductase (NADPH) activity"/>
    <property type="evidence" value="ECO:0007669"/>
    <property type="project" value="TreeGrafter"/>
</dbReference>
<feature type="domain" description="Rubredoxin-like" evidence="3">
    <location>
        <begin position="165"/>
        <end position="201"/>
    </location>
</feature>
<dbReference type="CDD" id="cd00350">
    <property type="entry name" value="rubredoxin_like"/>
    <property type="match status" value="1"/>
</dbReference>
<sequence>MSMNAMHKFSYGLFVLTAKDGAKDNGCIINTAIQAADKPKQVSVCVNKANYTCEMIEKTGHFTLSFLTEEADFNLFQHFGFQCGRDVDKFQDFQDAKRGKNGILYLTKAVNAMVSVKVNQTLDLGSHLLFVGEVTEEQVLSDVPSVTYQYYFDHIKPKPEEHPKAKGWVCKICGYVYEGEDLPSDFICPICKHGVEDFEPIG</sequence>
<keyword evidence="5" id="KW-1185">Reference proteome</keyword>
<dbReference type="PANTHER" id="PTHR30466">
    <property type="entry name" value="FLAVIN REDUCTASE"/>
    <property type="match status" value="1"/>
</dbReference>
<dbReference type="InterPro" id="IPR050268">
    <property type="entry name" value="NADH-dep_flavin_reductase"/>
</dbReference>
<dbReference type="InterPro" id="IPR012349">
    <property type="entry name" value="Split_barrel_FMN-bd"/>
</dbReference>
<dbReference type="Gene3D" id="2.20.28.10">
    <property type="match status" value="1"/>
</dbReference>